<comment type="subunit">
    <text evidence="2">Heterodimer of a B chain and an A chain linked by two disulfide bonds.</text>
</comment>
<evidence type="ECO:0000259" key="6">
    <source>
        <dbReference type="SMART" id="SM00078"/>
    </source>
</evidence>
<keyword evidence="8" id="KW-1185">Reference proteome</keyword>
<dbReference type="PANTHER" id="PTHR13647:SF4">
    <property type="entry name" value="INSULIN-LIKE PEPTIDE 1-RELATED"/>
    <property type="match status" value="1"/>
</dbReference>
<dbReference type="AlphaFoldDB" id="A0AAW1LR78"/>
<dbReference type="InterPro" id="IPR022352">
    <property type="entry name" value="Ins/IGF/rlx"/>
</dbReference>
<dbReference type="EMBL" id="JASPKY010000097">
    <property type="protein sequence ID" value="KAK9737683.1"/>
    <property type="molecule type" value="Genomic_DNA"/>
</dbReference>
<dbReference type="InterPro" id="IPR016179">
    <property type="entry name" value="Insulin-like"/>
</dbReference>
<dbReference type="PRINTS" id="PR00276">
    <property type="entry name" value="INSULINFAMLY"/>
</dbReference>
<dbReference type="InterPro" id="IPR036438">
    <property type="entry name" value="Insulin-like_sf"/>
</dbReference>
<dbReference type="GO" id="GO:0005576">
    <property type="term" value="C:extracellular region"/>
    <property type="evidence" value="ECO:0007669"/>
    <property type="project" value="InterPro"/>
</dbReference>
<evidence type="ECO:0000256" key="1">
    <source>
        <dbReference type="ARBA" id="ARBA00009034"/>
    </source>
</evidence>
<feature type="domain" description="Insulin-like" evidence="6">
    <location>
        <begin position="77"/>
        <end position="176"/>
    </location>
</feature>
<evidence type="ECO:0000313" key="7">
    <source>
        <dbReference type="EMBL" id="KAK9737683.1"/>
    </source>
</evidence>
<keyword evidence="4" id="KW-0732">Signal</keyword>
<comment type="similarity">
    <text evidence="1">Belongs to the insulin family.</text>
</comment>
<reference evidence="7 8" key="1">
    <citation type="journal article" date="2024" name="BMC Genomics">
        <title>De novo assembly and annotation of Popillia japonica's genome with initial clues to its potential as an invasive pest.</title>
        <authorList>
            <person name="Cucini C."/>
            <person name="Boschi S."/>
            <person name="Funari R."/>
            <person name="Cardaioli E."/>
            <person name="Iannotti N."/>
            <person name="Marturano G."/>
            <person name="Paoli F."/>
            <person name="Bruttini M."/>
            <person name="Carapelli A."/>
            <person name="Frati F."/>
            <person name="Nardi F."/>
        </authorList>
    </citation>
    <scope>NUCLEOTIDE SEQUENCE [LARGE SCALE GENOMIC DNA]</scope>
    <source>
        <strain evidence="7">DMR45628</strain>
    </source>
</reference>
<evidence type="ECO:0000256" key="2">
    <source>
        <dbReference type="ARBA" id="ARBA00011207"/>
    </source>
</evidence>
<dbReference type="Pfam" id="PF00049">
    <property type="entry name" value="Insulin"/>
    <property type="match status" value="1"/>
</dbReference>
<keyword evidence="5" id="KW-1015">Disulfide bond</keyword>
<comment type="caution">
    <text evidence="7">The sequence shown here is derived from an EMBL/GenBank/DDBJ whole genome shotgun (WGS) entry which is preliminary data.</text>
</comment>
<evidence type="ECO:0000256" key="5">
    <source>
        <dbReference type="ARBA" id="ARBA00023157"/>
    </source>
</evidence>
<gene>
    <name evidence="7" type="ORF">QE152_g10558</name>
</gene>
<dbReference type="Gene3D" id="1.10.100.10">
    <property type="entry name" value="Insulin-like"/>
    <property type="match status" value="1"/>
</dbReference>
<dbReference type="GO" id="GO:0005179">
    <property type="term" value="F:hormone activity"/>
    <property type="evidence" value="ECO:0007669"/>
    <property type="project" value="InterPro"/>
</dbReference>
<keyword evidence="3" id="KW-0165">Cleavage on pair of basic residues</keyword>
<evidence type="ECO:0000256" key="4">
    <source>
        <dbReference type="ARBA" id="ARBA00022729"/>
    </source>
</evidence>
<accession>A0AAW1LR78</accession>
<organism evidence="7 8">
    <name type="scientific">Popillia japonica</name>
    <name type="common">Japanese beetle</name>
    <dbReference type="NCBI Taxonomy" id="7064"/>
    <lineage>
        <taxon>Eukaryota</taxon>
        <taxon>Metazoa</taxon>
        <taxon>Ecdysozoa</taxon>
        <taxon>Arthropoda</taxon>
        <taxon>Hexapoda</taxon>
        <taxon>Insecta</taxon>
        <taxon>Pterygota</taxon>
        <taxon>Neoptera</taxon>
        <taxon>Endopterygota</taxon>
        <taxon>Coleoptera</taxon>
        <taxon>Polyphaga</taxon>
        <taxon>Scarabaeiformia</taxon>
        <taxon>Scarabaeidae</taxon>
        <taxon>Rutelinae</taxon>
        <taxon>Popillia</taxon>
    </lineage>
</organism>
<dbReference type="SMART" id="SM00078">
    <property type="entry name" value="IlGF"/>
    <property type="match status" value="1"/>
</dbReference>
<dbReference type="PANTHER" id="PTHR13647">
    <property type="entry name" value="INSULIN-LIKE PEPTIDE 2-RELATED"/>
    <property type="match status" value="1"/>
</dbReference>
<sequence>MSLVTNPKSWLRKQIFSGFKFCHTIEKHIRDPRFDRSIVRYKQPSEASIMIFLRSFISTLAILTLFSSNTNSTQVQIRACGKNLMDTLALVCDHKYNGPTHKRYINTYDEKYIDKHGEDYLKTLNLLSDLLMDYEIPEIYDNEVPHFRLTKTVPADGVVTECCYKACYLSTLEKYCA</sequence>
<evidence type="ECO:0000256" key="3">
    <source>
        <dbReference type="ARBA" id="ARBA00022685"/>
    </source>
</evidence>
<dbReference type="Proteomes" id="UP001458880">
    <property type="component" value="Unassembled WGS sequence"/>
</dbReference>
<name>A0AAW1LR78_POPJA</name>
<proteinExistence type="inferred from homology"/>
<dbReference type="SUPFAM" id="SSF56994">
    <property type="entry name" value="Insulin-like"/>
    <property type="match status" value="1"/>
</dbReference>
<evidence type="ECO:0000313" key="8">
    <source>
        <dbReference type="Proteomes" id="UP001458880"/>
    </source>
</evidence>
<protein>
    <submittedName>
        <fullName evidence="7">Insulin/IGF/Relaxin family</fullName>
    </submittedName>
</protein>